<evidence type="ECO:0000256" key="6">
    <source>
        <dbReference type="ARBA" id="ARBA00023157"/>
    </source>
</evidence>
<organism evidence="9 10">
    <name type="scientific">Sinocyclocheilus grahami</name>
    <name type="common">Dianchi golden-line fish</name>
    <name type="synonym">Barbus grahami</name>
    <dbReference type="NCBI Taxonomy" id="75366"/>
    <lineage>
        <taxon>Eukaryota</taxon>
        <taxon>Metazoa</taxon>
        <taxon>Chordata</taxon>
        <taxon>Craniata</taxon>
        <taxon>Vertebrata</taxon>
        <taxon>Euteleostomi</taxon>
        <taxon>Actinopterygii</taxon>
        <taxon>Neopterygii</taxon>
        <taxon>Teleostei</taxon>
        <taxon>Ostariophysi</taxon>
        <taxon>Cypriniformes</taxon>
        <taxon>Cyprinidae</taxon>
        <taxon>Cyprininae</taxon>
        <taxon>Sinocyclocheilus</taxon>
    </lineage>
</organism>
<evidence type="ECO:0000256" key="3">
    <source>
        <dbReference type="ARBA" id="ARBA00022729"/>
    </source>
</evidence>
<evidence type="ECO:0000256" key="2">
    <source>
        <dbReference type="ARBA" id="ARBA00022475"/>
    </source>
</evidence>
<dbReference type="AlphaFoldDB" id="A0A672LVP3"/>
<dbReference type="PANTHER" id="PTHR19433:SF111">
    <property type="entry name" value="T CELL RECEPTOR ALPHA VARIABLE 4"/>
    <property type="match status" value="1"/>
</dbReference>
<evidence type="ECO:0000259" key="8">
    <source>
        <dbReference type="PROSITE" id="PS50835"/>
    </source>
</evidence>
<keyword evidence="10" id="KW-1185">Reference proteome</keyword>
<dbReference type="SUPFAM" id="SSF48726">
    <property type="entry name" value="Immunoglobulin"/>
    <property type="match status" value="2"/>
</dbReference>
<dbReference type="InterPro" id="IPR013783">
    <property type="entry name" value="Ig-like_fold"/>
</dbReference>
<dbReference type="GO" id="GO:0005886">
    <property type="term" value="C:plasma membrane"/>
    <property type="evidence" value="ECO:0007669"/>
    <property type="project" value="UniProtKB-SubCell"/>
</dbReference>
<keyword evidence="5" id="KW-0472">Membrane</keyword>
<dbReference type="InterPro" id="IPR007110">
    <property type="entry name" value="Ig-like_dom"/>
</dbReference>
<dbReference type="InterPro" id="IPR036179">
    <property type="entry name" value="Ig-like_dom_sf"/>
</dbReference>
<dbReference type="PROSITE" id="PS50835">
    <property type="entry name" value="IG_LIKE"/>
    <property type="match status" value="1"/>
</dbReference>
<protein>
    <recommendedName>
        <fullName evidence="8">Ig-like domain-containing protein</fullName>
    </recommendedName>
</protein>
<evidence type="ECO:0000313" key="10">
    <source>
        <dbReference type="Proteomes" id="UP000472262"/>
    </source>
</evidence>
<reference evidence="9" key="2">
    <citation type="submission" date="2025-09" db="UniProtKB">
        <authorList>
            <consortium name="Ensembl"/>
        </authorList>
    </citation>
    <scope>IDENTIFICATION</scope>
</reference>
<proteinExistence type="predicted"/>
<keyword evidence="4" id="KW-0391">Immunity</keyword>
<dbReference type="Proteomes" id="UP000472262">
    <property type="component" value="Unassembled WGS sequence"/>
</dbReference>
<dbReference type="GO" id="GO:0009617">
    <property type="term" value="P:response to bacterium"/>
    <property type="evidence" value="ECO:0007669"/>
    <property type="project" value="TreeGrafter"/>
</dbReference>
<dbReference type="CDD" id="cd00099">
    <property type="entry name" value="IgV"/>
    <property type="match status" value="1"/>
</dbReference>
<evidence type="ECO:0000256" key="5">
    <source>
        <dbReference type="ARBA" id="ARBA00023136"/>
    </source>
</evidence>
<comment type="subcellular location">
    <subcellularLocation>
        <location evidence="1">Cell membrane</location>
    </subcellularLocation>
</comment>
<evidence type="ECO:0000256" key="7">
    <source>
        <dbReference type="ARBA" id="ARBA00023180"/>
    </source>
</evidence>
<feature type="domain" description="Ig-like" evidence="8">
    <location>
        <begin position="33"/>
        <end position="121"/>
    </location>
</feature>
<keyword evidence="2" id="KW-1003">Cell membrane</keyword>
<dbReference type="Ensembl" id="ENSSGRT00000030281.1">
    <property type="protein sequence ID" value="ENSSGRP00000028160.1"/>
    <property type="gene ID" value="ENSSGRG00000016103.1"/>
</dbReference>
<keyword evidence="6" id="KW-1015">Disulfide bond</keyword>
<accession>A0A672LVP3</accession>
<sequence>TSTLRPSPVSVIHNLSLRWRGQDLLSSIYGEEQRVFGAEVDMRVKAGDSITLYCDCVIPSGSIIVWFRNCSHEHQPSLFIDSSEIFKEKFPRFSFVFNSSRNSYDLHITNVSVSDEGMYYCAKRERKVRTGVHGIINPMYEYEYGNMTTRLSVLGEKNLSIYLSILFCEQQRVFGAEVDMRVKAGDSITLYCDCVIPSGSIIVWFRNCSHEHQPSLFIDSSEIFKEKFPRFSFVFNSSRNSYDLHITNKKLKKKTVQRSDFSVYSEVRTKRT</sequence>
<evidence type="ECO:0000256" key="4">
    <source>
        <dbReference type="ARBA" id="ARBA00022859"/>
    </source>
</evidence>
<evidence type="ECO:0000256" key="1">
    <source>
        <dbReference type="ARBA" id="ARBA00004236"/>
    </source>
</evidence>
<keyword evidence="3" id="KW-0732">Signal</keyword>
<dbReference type="PANTHER" id="PTHR19433">
    <property type="entry name" value="T-CELL RECEPTOR ALPHA CHAIN V REGION-RELATED"/>
    <property type="match status" value="1"/>
</dbReference>
<evidence type="ECO:0000313" key="9">
    <source>
        <dbReference type="Ensembl" id="ENSSGRP00000028160.1"/>
    </source>
</evidence>
<dbReference type="SMART" id="SM00409">
    <property type="entry name" value="IG"/>
    <property type="match status" value="1"/>
</dbReference>
<name>A0A672LVP3_SINGR</name>
<dbReference type="InterPro" id="IPR052051">
    <property type="entry name" value="TCR_complex_component"/>
</dbReference>
<keyword evidence="7" id="KW-0325">Glycoprotein</keyword>
<dbReference type="GO" id="GO:0002376">
    <property type="term" value="P:immune system process"/>
    <property type="evidence" value="ECO:0007669"/>
    <property type="project" value="UniProtKB-KW"/>
</dbReference>
<dbReference type="InterPro" id="IPR003599">
    <property type="entry name" value="Ig_sub"/>
</dbReference>
<dbReference type="Pfam" id="PF07686">
    <property type="entry name" value="V-set"/>
    <property type="match status" value="1"/>
</dbReference>
<dbReference type="InParanoid" id="A0A672LVP3"/>
<dbReference type="Gene3D" id="2.60.40.10">
    <property type="entry name" value="Immunoglobulins"/>
    <property type="match status" value="2"/>
</dbReference>
<reference evidence="9" key="1">
    <citation type="submission" date="2025-08" db="UniProtKB">
        <authorList>
            <consortium name="Ensembl"/>
        </authorList>
    </citation>
    <scope>IDENTIFICATION</scope>
</reference>
<dbReference type="InterPro" id="IPR013106">
    <property type="entry name" value="Ig_V-set"/>
</dbReference>